<accession>A0ABY5W3T4</accession>
<reference evidence="1" key="2">
    <citation type="submission" date="2022-09" db="EMBL/GenBank/DDBJ databases">
        <title>Biosynthetic gene clusters of Dactylosporangioum fulvum.</title>
        <authorList>
            <person name="Caradec T."/>
        </authorList>
    </citation>
    <scope>NUCLEOTIDE SEQUENCE</scope>
    <source>
        <strain evidence="1">NRRL B-16292</strain>
    </source>
</reference>
<gene>
    <name evidence="1" type="ORF">Dfulv_10475</name>
</gene>
<evidence type="ECO:0000313" key="1">
    <source>
        <dbReference type="EMBL" id="UWP84625.1"/>
    </source>
</evidence>
<organism evidence="1 2">
    <name type="scientific">Dactylosporangium fulvum</name>
    <dbReference type="NCBI Taxonomy" id="53359"/>
    <lineage>
        <taxon>Bacteria</taxon>
        <taxon>Bacillati</taxon>
        <taxon>Actinomycetota</taxon>
        <taxon>Actinomycetes</taxon>
        <taxon>Micromonosporales</taxon>
        <taxon>Micromonosporaceae</taxon>
        <taxon>Dactylosporangium</taxon>
    </lineage>
</organism>
<protein>
    <submittedName>
        <fullName evidence="1">Uncharacterized protein</fullName>
    </submittedName>
</protein>
<name>A0ABY5W3T4_9ACTN</name>
<dbReference type="Proteomes" id="UP001059617">
    <property type="component" value="Chromosome"/>
</dbReference>
<proteinExistence type="predicted"/>
<keyword evidence="2" id="KW-1185">Reference proteome</keyword>
<reference evidence="1" key="1">
    <citation type="submission" date="2021-04" db="EMBL/GenBank/DDBJ databases">
        <authorList>
            <person name="Hartkoorn R.C."/>
            <person name="Beaudoing E."/>
            <person name="Hot D."/>
        </authorList>
    </citation>
    <scope>NUCLEOTIDE SEQUENCE</scope>
    <source>
        <strain evidence="1">NRRL B-16292</strain>
    </source>
</reference>
<dbReference type="RefSeq" id="WP_259862529.1">
    <property type="nucleotide sequence ID" value="NZ_BAAAST010000065.1"/>
</dbReference>
<evidence type="ECO:0000313" key="2">
    <source>
        <dbReference type="Proteomes" id="UP001059617"/>
    </source>
</evidence>
<dbReference type="EMBL" id="CP073720">
    <property type="protein sequence ID" value="UWP84625.1"/>
    <property type="molecule type" value="Genomic_DNA"/>
</dbReference>
<sequence>MFPYAMIVSQSAMAKEFPGTWSDAEGFLFKSALPHAPVVPYPEPALKAYRTRAALASALRRAATAIAPAARDYSHAR</sequence>